<dbReference type="PANTHER" id="PTHR30244:SF30">
    <property type="entry name" value="BLR5990 PROTEIN"/>
    <property type="match status" value="1"/>
</dbReference>
<dbReference type="Pfam" id="PF01041">
    <property type="entry name" value="DegT_DnrJ_EryC1"/>
    <property type="match status" value="1"/>
</dbReference>
<accession>A0AA36MTQ0</accession>
<dbReference type="CDD" id="cd00616">
    <property type="entry name" value="AHBA_syn"/>
    <property type="match status" value="1"/>
</dbReference>
<dbReference type="InterPro" id="IPR015421">
    <property type="entry name" value="PyrdxlP-dep_Trfase_major"/>
</dbReference>
<dbReference type="Gene3D" id="3.40.640.10">
    <property type="entry name" value="Type I PLP-dependent aspartate aminotransferase-like (Major domain)"/>
    <property type="match status" value="1"/>
</dbReference>
<dbReference type="GO" id="GO:0030170">
    <property type="term" value="F:pyridoxal phosphate binding"/>
    <property type="evidence" value="ECO:0007669"/>
    <property type="project" value="TreeGrafter"/>
</dbReference>
<gene>
    <name evidence="1" type="ORF">EVOR1521_LOCUS7127</name>
</gene>
<dbReference type="GO" id="GO:0008483">
    <property type="term" value="F:transaminase activity"/>
    <property type="evidence" value="ECO:0007669"/>
    <property type="project" value="TreeGrafter"/>
</dbReference>
<protein>
    <recommendedName>
        <fullName evidence="3">Perosamine synthetase</fullName>
    </recommendedName>
</protein>
<keyword evidence="2" id="KW-1185">Reference proteome</keyword>
<evidence type="ECO:0000313" key="1">
    <source>
        <dbReference type="EMBL" id="CAJ1378632.1"/>
    </source>
</evidence>
<dbReference type="EMBL" id="CAUJNA010000557">
    <property type="protein sequence ID" value="CAJ1378632.1"/>
    <property type="molecule type" value="Genomic_DNA"/>
</dbReference>
<dbReference type="InterPro" id="IPR000653">
    <property type="entry name" value="DegT/StrS_aminotransferase"/>
</dbReference>
<dbReference type="AlphaFoldDB" id="A0AA36MTQ0"/>
<dbReference type="Gene3D" id="3.90.1150.10">
    <property type="entry name" value="Aspartate Aminotransferase, domain 1"/>
    <property type="match status" value="1"/>
</dbReference>
<proteinExistence type="predicted"/>
<dbReference type="GO" id="GO:0000271">
    <property type="term" value="P:polysaccharide biosynthetic process"/>
    <property type="evidence" value="ECO:0007669"/>
    <property type="project" value="TreeGrafter"/>
</dbReference>
<dbReference type="InterPro" id="IPR015422">
    <property type="entry name" value="PyrdxlP-dep_Trfase_small"/>
</dbReference>
<comment type="caution">
    <text evidence="1">The sequence shown here is derived from an EMBL/GenBank/DDBJ whole genome shotgun (WGS) entry which is preliminary data.</text>
</comment>
<dbReference type="InterPro" id="IPR015424">
    <property type="entry name" value="PyrdxlP-dep_Trfase"/>
</dbReference>
<sequence>MDLSTVAFPVNTPKFWGNEQELVSKCIETGWISSEGPAVKEFETKLAARCQRKHGVAVANGTAALDIAVKALGLSTGDEVILPSFCIISCINQVVRGGCVPVLVDSDDSFNMDVSQVAAKITPKTKAIMCVHTYHFPVDMEPILALAKEHGLKIIEDAAEMIGQTCMGRPCGSFGDISTMSFYPNKHITTGEGGMVLCDDPALAERCQQLRNLCFDPKKRRFVHEDLGWNYRMTNLQAALGLGQLEHLEAAVQRKREIGRKYGELLAGCPHLVLPQDKNSKGESNIYWVYGVELPSSAPLDAEEVMKRLAAAKVGTRPFFWPMHEQPVFREMGLFKGLSFPVAERIARRGFYIPSGLALKDEELVEVARRVRKVMEEIGAGLTCRQSKNGFPP</sequence>
<evidence type="ECO:0008006" key="3">
    <source>
        <dbReference type="Google" id="ProtNLM"/>
    </source>
</evidence>
<dbReference type="Proteomes" id="UP001178507">
    <property type="component" value="Unassembled WGS sequence"/>
</dbReference>
<name>A0AA36MTQ0_9DINO</name>
<dbReference type="SUPFAM" id="SSF53383">
    <property type="entry name" value="PLP-dependent transferases"/>
    <property type="match status" value="1"/>
</dbReference>
<evidence type="ECO:0000313" key="2">
    <source>
        <dbReference type="Proteomes" id="UP001178507"/>
    </source>
</evidence>
<dbReference type="PANTHER" id="PTHR30244">
    <property type="entry name" value="TRANSAMINASE"/>
    <property type="match status" value="1"/>
</dbReference>
<organism evidence="1 2">
    <name type="scientific">Effrenium voratum</name>
    <dbReference type="NCBI Taxonomy" id="2562239"/>
    <lineage>
        <taxon>Eukaryota</taxon>
        <taxon>Sar</taxon>
        <taxon>Alveolata</taxon>
        <taxon>Dinophyceae</taxon>
        <taxon>Suessiales</taxon>
        <taxon>Symbiodiniaceae</taxon>
        <taxon>Effrenium</taxon>
    </lineage>
</organism>
<reference evidence="1" key="1">
    <citation type="submission" date="2023-08" db="EMBL/GenBank/DDBJ databases">
        <authorList>
            <person name="Chen Y."/>
            <person name="Shah S."/>
            <person name="Dougan E. K."/>
            <person name="Thang M."/>
            <person name="Chan C."/>
        </authorList>
    </citation>
    <scope>NUCLEOTIDE SEQUENCE</scope>
</reference>
<dbReference type="PIRSF" id="PIRSF000390">
    <property type="entry name" value="PLP_StrS"/>
    <property type="match status" value="1"/>
</dbReference>